<proteinExistence type="predicted"/>
<accession>A0A9D4W8N4</accession>
<feature type="region of interest" description="Disordered" evidence="1">
    <location>
        <begin position="94"/>
        <end position="128"/>
    </location>
</feature>
<organism evidence="4 5">
    <name type="scientific">Pisum sativum</name>
    <name type="common">Garden pea</name>
    <name type="synonym">Lathyrus oleraceus</name>
    <dbReference type="NCBI Taxonomy" id="3888"/>
    <lineage>
        <taxon>Eukaryota</taxon>
        <taxon>Viridiplantae</taxon>
        <taxon>Streptophyta</taxon>
        <taxon>Embryophyta</taxon>
        <taxon>Tracheophyta</taxon>
        <taxon>Spermatophyta</taxon>
        <taxon>Magnoliopsida</taxon>
        <taxon>eudicotyledons</taxon>
        <taxon>Gunneridae</taxon>
        <taxon>Pentapetalae</taxon>
        <taxon>rosids</taxon>
        <taxon>fabids</taxon>
        <taxon>Fabales</taxon>
        <taxon>Fabaceae</taxon>
        <taxon>Papilionoideae</taxon>
        <taxon>50 kb inversion clade</taxon>
        <taxon>NPAAA clade</taxon>
        <taxon>Hologalegina</taxon>
        <taxon>IRL clade</taxon>
        <taxon>Fabeae</taxon>
        <taxon>Lathyrus</taxon>
    </lineage>
</organism>
<dbReference type="EMBL" id="JAMSHJ010000006">
    <property type="protein sequence ID" value="KAI5398189.1"/>
    <property type="molecule type" value="Genomic_DNA"/>
</dbReference>
<dbReference type="PROSITE" id="PS52045">
    <property type="entry name" value="NEPROSIN_PEP_CD"/>
    <property type="match status" value="1"/>
</dbReference>
<dbReference type="InterPro" id="IPR004314">
    <property type="entry name" value="Neprosin"/>
</dbReference>
<dbReference type="InterPro" id="IPR053168">
    <property type="entry name" value="Glutamic_endopeptidase"/>
</dbReference>
<evidence type="ECO:0000259" key="3">
    <source>
        <dbReference type="PROSITE" id="PS52045"/>
    </source>
</evidence>
<dbReference type="Gramene" id="Psat06G0383000-T2">
    <property type="protein sequence ID" value="KAI5398189.1"/>
    <property type="gene ID" value="KIW84_063830"/>
</dbReference>
<dbReference type="InterPro" id="IPR025521">
    <property type="entry name" value="Neprosin_propep"/>
</dbReference>
<name>A0A9D4W8N4_PEA</name>
<feature type="signal peptide" evidence="2">
    <location>
        <begin position="1"/>
        <end position="23"/>
    </location>
</feature>
<evidence type="ECO:0000256" key="1">
    <source>
        <dbReference type="SAM" id="MobiDB-lite"/>
    </source>
</evidence>
<dbReference type="AlphaFoldDB" id="A0A9D4W8N4"/>
<dbReference type="Proteomes" id="UP001058974">
    <property type="component" value="Chromosome 6"/>
</dbReference>
<evidence type="ECO:0000313" key="5">
    <source>
        <dbReference type="Proteomes" id="UP001058974"/>
    </source>
</evidence>
<reference evidence="4 5" key="1">
    <citation type="journal article" date="2022" name="Nat. Genet.">
        <title>Improved pea reference genome and pan-genome highlight genomic features and evolutionary characteristics.</title>
        <authorList>
            <person name="Yang T."/>
            <person name="Liu R."/>
            <person name="Luo Y."/>
            <person name="Hu S."/>
            <person name="Wang D."/>
            <person name="Wang C."/>
            <person name="Pandey M.K."/>
            <person name="Ge S."/>
            <person name="Xu Q."/>
            <person name="Li N."/>
            <person name="Li G."/>
            <person name="Huang Y."/>
            <person name="Saxena R.K."/>
            <person name="Ji Y."/>
            <person name="Li M."/>
            <person name="Yan X."/>
            <person name="He Y."/>
            <person name="Liu Y."/>
            <person name="Wang X."/>
            <person name="Xiang C."/>
            <person name="Varshney R.K."/>
            <person name="Ding H."/>
            <person name="Gao S."/>
            <person name="Zong X."/>
        </authorList>
    </citation>
    <scope>NUCLEOTIDE SEQUENCE [LARGE SCALE GENOMIC DNA]</scope>
    <source>
        <strain evidence="4 5">cv. Zhongwan 6</strain>
    </source>
</reference>
<keyword evidence="5" id="KW-1185">Reference proteome</keyword>
<gene>
    <name evidence="4" type="ORF">KIW84_063830</name>
</gene>
<dbReference type="PANTHER" id="PTHR31589">
    <property type="entry name" value="PROTEIN, PUTATIVE (DUF239)-RELATED-RELATED"/>
    <property type="match status" value="1"/>
</dbReference>
<dbReference type="PANTHER" id="PTHR31589:SF238">
    <property type="entry name" value="CARBOXYL-TERMINAL PEPTIDASE"/>
    <property type="match status" value="1"/>
</dbReference>
<evidence type="ECO:0000313" key="4">
    <source>
        <dbReference type="EMBL" id="KAI5398189.1"/>
    </source>
</evidence>
<evidence type="ECO:0000256" key="2">
    <source>
        <dbReference type="SAM" id="SignalP"/>
    </source>
</evidence>
<comment type="caution">
    <text evidence="4">The sequence shown here is derived from an EMBL/GenBank/DDBJ whole genome shotgun (WGS) entry which is preliminary data.</text>
</comment>
<feature type="domain" description="Neprosin PEP catalytic" evidence="3">
    <location>
        <begin position="189"/>
        <end position="262"/>
    </location>
</feature>
<dbReference type="Pfam" id="PF14365">
    <property type="entry name" value="Neprosin_AP"/>
    <property type="match status" value="1"/>
</dbReference>
<feature type="chain" id="PRO_5038757018" description="Neprosin PEP catalytic domain-containing protein" evidence="2">
    <location>
        <begin position="24"/>
        <end position="262"/>
    </location>
</feature>
<sequence>MVMHMKIIFLYLCFLYFMAESSSSSSSTIQNYTRYKQISSLRLERINNHLENINKVPVLTIESPDGDLIDCVHKRKQLALDHPLLKNHKIQKMPSEMPRGMKVKSEQNGDSNNNTETNVGGGEGKGRVRRDVWQMWHRNGTRCPKGTVPIRRSMVHDVLRAKSLYDYGKKQRTQIPVARRSNAPEPDILSAGNGHEHAIAYTGSSSQEMYGAKASISVWDPSIEVMNEFSLSQIWVLSGSFDGPDLNSIEAGWQSGQSGALW</sequence>
<protein>
    <recommendedName>
        <fullName evidence="3">Neprosin PEP catalytic domain-containing protein</fullName>
    </recommendedName>
</protein>
<keyword evidence="2" id="KW-0732">Signal</keyword>